<evidence type="ECO:0000313" key="1">
    <source>
        <dbReference type="EMBL" id="VBA48427.1"/>
    </source>
</evidence>
<accession>A0A498QK42</accession>
<gene>
    <name evidence="1" type="ORF">LAUMK142_01336</name>
</gene>
<sequence>MEPAGVAGPASRADSARRFRWVARFFAAFGGHPVDAVVGAGAYEFGAVRGWQVRVRVGGFCLRGVESEVLGVVFAVAPVVVGASAMTQAGLAARLGAGVAAATPRLSAVVPVGVDIDSAAFAALAVMGAAFVGIAGEYGAGRGVFSDAQWVAGAMAVAGEAMRAVARIR</sequence>
<dbReference type="AlphaFoldDB" id="A0A498QK42"/>
<name>A0A498QK42_9MYCO</name>
<protein>
    <submittedName>
        <fullName evidence="1">Uncharacterized protein</fullName>
    </submittedName>
</protein>
<dbReference type="Proteomes" id="UP000268285">
    <property type="component" value="Unassembled WGS sequence"/>
</dbReference>
<proteinExistence type="predicted"/>
<keyword evidence="2" id="KW-1185">Reference proteome</keyword>
<organism evidence="1 2">
    <name type="scientific">Mycobacterium pseudokansasii</name>
    <dbReference type="NCBI Taxonomy" id="2341080"/>
    <lineage>
        <taxon>Bacteria</taxon>
        <taxon>Bacillati</taxon>
        <taxon>Actinomycetota</taxon>
        <taxon>Actinomycetes</taxon>
        <taxon>Mycobacteriales</taxon>
        <taxon>Mycobacteriaceae</taxon>
        <taxon>Mycobacterium</taxon>
    </lineage>
</organism>
<dbReference type="EMBL" id="UPHU01000001">
    <property type="protein sequence ID" value="VBA48427.1"/>
    <property type="molecule type" value="Genomic_DNA"/>
</dbReference>
<reference evidence="1 2" key="1">
    <citation type="submission" date="2018-09" db="EMBL/GenBank/DDBJ databases">
        <authorList>
            <person name="Tagini F."/>
        </authorList>
    </citation>
    <scope>NUCLEOTIDE SEQUENCE [LARGE SCALE GENOMIC DNA]</scope>
    <source>
        <strain evidence="1 2">MK142</strain>
    </source>
</reference>
<evidence type="ECO:0000313" key="2">
    <source>
        <dbReference type="Proteomes" id="UP000268285"/>
    </source>
</evidence>